<dbReference type="Pfam" id="PF09335">
    <property type="entry name" value="VTT_dom"/>
    <property type="match status" value="1"/>
</dbReference>
<dbReference type="Proteomes" id="UP000318709">
    <property type="component" value="Chromosome"/>
</dbReference>
<evidence type="ECO:0000259" key="8">
    <source>
        <dbReference type="Pfam" id="PF09335"/>
    </source>
</evidence>
<evidence type="ECO:0000256" key="7">
    <source>
        <dbReference type="RuleBase" id="RU367016"/>
    </source>
</evidence>
<accession>A0A4Y6UCR6</accession>
<comment type="similarity">
    <text evidence="2 7">Belongs to the DedA family.</text>
</comment>
<name>A0A4Y6UCR6_9PROT</name>
<dbReference type="PANTHER" id="PTHR30353">
    <property type="entry name" value="INNER MEMBRANE PROTEIN DEDA-RELATED"/>
    <property type="match status" value="1"/>
</dbReference>
<dbReference type="PANTHER" id="PTHR30353:SF15">
    <property type="entry name" value="INNER MEMBRANE PROTEIN YABI"/>
    <property type="match status" value="1"/>
</dbReference>
<feature type="domain" description="VTT" evidence="8">
    <location>
        <begin position="23"/>
        <end position="139"/>
    </location>
</feature>
<reference evidence="9 10" key="1">
    <citation type="submission" date="2019-03" db="EMBL/GenBank/DDBJ databases">
        <title>The complete genome sequence of Swingsia_sp. F3b2 LMG30590(T).</title>
        <authorList>
            <person name="Chua K.-O."/>
            <person name="Chan K.-G."/>
            <person name="See-Too W.-S."/>
        </authorList>
    </citation>
    <scope>NUCLEOTIDE SEQUENCE [LARGE SCALE GENOMIC DNA]</scope>
    <source>
        <strain evidence="9 10">F3b2</strain>
    </source>
</reference>
<evidence type="ECO:0000313" key="10">
    <source>
        <dbReference type="Proteomes" id="UP000318709"/>
    </source>
</evidence>
<gene>
    <name evidence="9" type="ORF">E3E12_04170</name>
</gene>
<dbReference type="EMBL" id="CP038231">
    <property type="protein sequence ID" value="QDH14368.1"/>
    <property type="molecule type" value="Genomic_DNA"/>
</dbReference>
<keyword evidence="6 7" id="KW-0472">Membrane</keyword>
<sequence length="207" mass="22591">MIGVIVTLESMGLPLPAESLLVVSALYAAQTHHLHIEWIVLAATLGAMTGDNIGYLIGHFWGHSLLERHGHKVGITDKRLLLGKYLAKRYGGWAVLCGRFVALLRIFIALLAGASHMPWHDFLFFNAAGAVLWACVYGFGSYGLGQEITAISGPAGVVLAVLAVLLFITGIVALRRHEQHFMALAEADAQKTLKVRQQRQSRKRTKA</sequence>
<dbReference type="InterPro" id="IPR032816">
    <property type="entry name" value="VTT_dom"/>
</dbReference>
<feature type="transmembrane region" description="Helical" evidence="7">
    <location>
        <begin position="90"/>
        <end position="111"/>
    </location>
</feature>
<evidence type="ECO:0000256" key="5">
    <source>
        <dbReference type="ARBA" id="ARBA00022989"/>
    </source>
</evidence>
<protein>
    <submittedName>
        <fullName evidence="9">DedA family protein</fullName>
    </submittedName>
</protein>
<dbReference type="KEGG" id="swf:E3E12_04170"/>
<keyword evidence="10" id="KW-1185">Reference proteome</keyword>
<dbReference type="OrthoDB" id="9813426at2"/>
<proteinExistence type="inferred from homology"/>
<comment type="subcellular location">
    <subcellularLocation>
        <location evidence="1 7">Cell membrane</location>
        <topology evidence="1 7">Multi-pass membrane protein</topology>
    </subcellularLocation>
</comment>
<dbReference type="InterPro" id="IPR032818">
    <property type="entry name" value="DedA-like"/>
</dbReference>
<evidence type="ECO:0000256" key="6">
    <source>
        <dbReference type="ARBA" id="ARBA00023136"/>
    </source>
</evidence>
<comment type="caution">
    <text evidence="7">Lacks conserved residue(s) required for the propagation of feature annotation.</text>
</comment>
<dbReference type="GO" id="GO:0005886">
    <property type="term" value="C:plasma membrane"/>
    <property type="evidence" value="ECO:0007669"/>
    <property type="project" value="UniProtKB-SubCell"/>
</dbReference>
<evidence type="ECO:0000256" key="1">
    <source>
        <dbReference type="ARBA" id="ARBA00004651"/>
    </source>
</evidence>
<evidence type="ECO:0000256" key="4">
    <source>
        <dbReference type="ARBA" id="ARBA00022692"/>
    </source>
</evidence>
<evidence type="ECO:0000256" key="3">
    <source>
        <dbReference type="ARBA" id="ARBA00022475"/>
    </source>
</evidence>
<organism evidence="9 10">
    <name type="scientific">Formicincola oecophyllae</name>
    <dbReference type="NCBI Taxonomy" id="2558361"/>
    <lineage>
        <taxon>Bacteria</taxon>
        <taxon>Pseudomonadati</taxon>
        <taxon>Pseudomonadota</taxon>
        <taxon>Alphaproteobacteria</taxon>
        <taxon>Acetobacterales</taxon>
        <taxon>Acetobacteraceae</taxon>
        <taxon>Formicincola</taxon>
    </lineage>
</organism>
<keyword evidence="3 7" id="KW-1003">Cell membrane</keyword>
<evidence type="ECO:0000256" key="2">
    <source>
        <dbReference type="ARBA" id="ARBA00010792"/>
    </source>
</evidence>
<keyword evidence="4 7" id="KW-0812">Transmembrane</keyword>
<evidence type="ECO:0000313" key="9">
    <source>
        <dbReference type="EMBL" id="QDH14368.1"/>
    </source>
</evidence>
<dbReference type="AlphaFoldDB" id="A0A4Y6UCR6"/>
<feature type="transmembrane region" description="Helical" evidence="7">
    <location>
        <begin position="151"/>
        <end position="174"/>
    </location>
</feature>
<feature type="transmembrane region" description="Helical" evidence="7">
    <location>
        <begin position="123"/>
        <end position="145"/>
    </location>
</feature>
<keyword evidence="5 7" id="KW-1133">Transmembrane helix</keyword>